<dbReference type="InterPro" id="IPR021858">
    <property type="entry name" value="Fun_TF"/>
</dbReference>
<comment type="subcellular location">
    <subcellularLocation>
        <location evidence="1">Nucleus</location>
    </subcellularLocation>
</comment>
<dbReference type="Pfam" id="PF11951">
    <property type="entry name" value="Fungal_trans_2"/>
    <property type="match status" value="1"/>
</dbReference>
<comment type="caution">
    <text evidence="5">The sequence shown here is derived from an EMBL/GenBank/DDBJ whole genome shotgun (WGS) entry which is preliminary data.</text>
</comment>
<accession>A0A8H6JL10</accession>
<dbReference type="Gene3D" id="4.10.240.10">
    <property type="entry name" value="Zn(2)-C6 fungal-type DNA-binding domain"/>
    <property type="match status" value="1"/>
</dbReference>
<evidence type="ECO:0000256" key="2">
    <source>
        <dbReference type="ARBA" id="ARBA00023242"/>
    </source>
</evidence>
<sequence length="709" mass="78584">METQSSRPKKTDIIRKRTGCQNCKTRRRKCDETRPECSACVRRGIKCSGYDRAVSFKDVTALAAESSRKFEAARWSALRLEDARRKRRRTDAVEEASVETPGSLEDRAAEPSASTRVPASSVAAPLPSWQFSAADSFPGGPFALPWALFDTFTTPEAGLQLLEQPLNGVGAIGPEAMSPSHRGANGIDEAISRNESSPEVFSPTNWDEFLVTQNSPGTSSSSESLLGEPSTDLQLSTPLEESLIHHFDKNVVPAIPVSLAFSSLFKQSSCFRSAVLALSASHLKLGERLPFDFHSLRQICNNKSVWAYYDMAVKDLQKRLRNSEDQSGDDLAGAALLLAYHELEAGTALGIRNHASGLDAIASKLDFAMSSVPEIFKAWRMLRYDVRFLMTPTRKSCNPVDKYDVSSLLDPELAIRDILSRVHNLYARHSMEASFVSVDDGGSGASEKAARWICSVLGRKCDHRNLKRGDFNKENLKRETILHQCDIFSRRLDSWHSGLCSHDLPVANLGTSMDFISGPTFETLVTYSFPNQRKALDYVLYLICRMTINYLRSVFDASVSAAASDAWAKVILGIVCSMNIHQRQQFTVLRVDLALEFTATLCESSNFATTVLDYLIPKVVSAGLTAPEMLGWTKLKADLELWVREKSRGRALRVTMNDVEEDSEWWQLLGAHRIAAFGDYNGKGYFRDCYMVDGTASLEAGRIEAGFPS</sequence>
<dbReference type="SUPFAM" id="SSF57701">
    <property type="entry name" value="Zn2/Cys6 DNA-binding domain"/>
    <property type="match status" value="1"/>
</dbReference>
<gene>
    <name evidence="5" type="ORF">CMUS01_12580</name>
</gene>
<name>A0A8H6JL10_9PEZI</name>
<dbReference type="PROSITE" id="PS50048">
    <property type="entry name" value="ZN2_CY6_FUNGAL_2"/>
    <property type="match status" value="1"/>
</dbReference>
<dbReference type="GO" id="GO:0005634">
    <property type="term" value="C:nucleus"/>
    <property type="evidence" value="ECO:0007669"/>
    <property type="project" value="UniProtKB-SubCell"/>
</dbReference>
<dbReference type="Pfam" id="PF00172">
    <property type="entry name" value="Zn_clus"/>
    <property type="match status" value="1"/>
</dbReference>
<evidence type="ECO:0000256" key="3">
    <source>
        <dbReference type="SAM" id="MobiDB-lite"/>
    </source>
</evidence>
<dbReference type="GO" id="GO:0000981">
    <property type="term" value="F:DNA-binding transcription factor activity, RNA polymerase II-specific"/>
    <property type="evidence" value="ECO:0007669"/>
    <property type="project" value="InterPro"/>
</dbReference>
<evidence type="ECO:0000259" key="4">
    <source>
        <dbReference type="PROSITE" id="PS50048"/>
    </source>
</evidence>
<dbReference type="CDD" id="cd00067">
    <property type="entry name" value="GAL4"/>
    <property type="match status" value="1"/>
</dbReference>
<feature type="domain" description="Zn(2)-C6 fungal-type" evidence="4">
    <location>
        <begin position="19"/>
        <end position="48"/>
    </location>
</feature>
<dbReference type="PANTHER" id="PTHR37534:SF46">
    <property type="entry name" value="ZN(II)2CYS6 TRANSCRIPTION FACTOR (EUROFUNG)"/>
    <property type="match status" value="1"/>
</dbReference>
<dbReference type="InterPro" id="IPR036864">
    <property type="entry name" value="Zn2-C6_fun-type_DNA-bd_sf"/>
</dbReference>
<dbReference type="EMBL" id="WIGM01000719">
    <property type="protein sequence ID" value="KAF6814753.1"/>
    <property type="molecule type" value="Genomic_DNA"/>
</dbReference>
<dbReference type="PANTHER" id="PTHR37534">
    <property type="entry name" value="TRANSCRIPTIONAL ACTIVATOR PROTEIN UGA3"/>
    <property type="match status" value="1"/>
</dbReference>
<dbReference type="OrthoDB" id="39175at2759"/>
<dbReference type="Proteomes" id="UP000639643">
    <property type="component" value="Unassembled WGS sequence"/>
</dbReference>
<evidence type="ECO:0000313" key="6">
    <source>
        <dbReference type="Proteomes" id="UP000639643"/>
    </source>
</evidence>
<evidence type="ECO:0000313" key="5">
    <source>
        <dbReference type="EMBL" id="KAF6814753.1"/>
    </source>
</evidence>
<dbReference type="PROSITE" id="PS00463">
    <property type="entry name" value="ZN2_CY6_FUNGAL_1"/>
    <property type="match status" value="1"/>
</dbReference>
<feature type="region of interest" description="Disordered" evidence="3">
    <location>
        <begin position="84"/>
        <end position="117"/>
    </location>
</feature>
<dbReference type="GO" id="GO:0008270">
    <property type="term" value="F:zinc ion binding"/>
    <property type="evidence" value="ECO:0007669"/>
    <property type="project" value="InterPro"/>
</dbReference>
<reference evidence="5" key="1">
    <citation type="journal article" date="2020" name="Phytopathology">
        <title>Genome Sequence Resources of Colletotrichum truncatum, C. plurivorum, C. musicola, and C. sojae: Four Species Pathogenic to Soybean (Glycine max).</title>
        <authorList>
            <person name="Rogerio F."/>
            <person name="Boufleur T.R."/>
            <person name="Ciampi-Guillardi M."/>
            <person name="Sukno S.A."/>
            <person name="Thon M.R."/>
            <person name="Massola Junior N.S."/>
            <person name="Baroncelli R."/>
        </authorList>
    </citation>
    <scope>NUCLEOTIDE SEQUENCE</scope>
    <source>
        <strain evidence="5">LFN0074</strain>
    </source>
</reference>
<feature type="region of interest" description="Disordered" evidence="3">
    <location>
        <begin position="212"/>
        <end position="231"/>
    </location>
</feature>
<proteinExistence type="predicted"/>
<dbReference type="AlphaFoldDB" id="A0A8H6JL10"/>
<keyword evidence="6" id="KW-1185">Reference proteome</keyword>
<protein>
    <recommendedName>
        <fullName evidence="4">Zn(2)-C6 fungal-type domain-containing protein</fullName>
    </recommendedName>
</protein>
<dbReference type="SMART" id="SM00066">
    <property type="entry name" value="GAL4"/>
    <property type="match status" value="1"/>
</dbReference>
<keyword evidence="2" id="KW-0539">Nucleus</keyword>
<feature type="compositionally biased region" description="Low complexity" evidence="3">
    <location>
        <begin position="215"/>
        <end position="231"/>
    </location>
</feature>
<evidence type="ECO:0000256" key="1">
    <source>
        <dbReference type="ARBA" id="ARBA00004123"/>
    </source>
</evidence>
<dbReference type="InterPro" id="IPR001138">
    <property type="entry name" value="Zn2Cys6_DnaBD"/>
</dbReference>
<organism evidence="5 6">
    <name type="scientific">Colletotrichum musicola</name>
    <dbReference type="NCBI Taxonomy" id="2175873"/>
    <lineage>
        <taxon>Eukaryota</taxon>
        <taxon>Fungi</taxon>
        <taxon>Dikarya</taxon>
        <taxon>Ascomycota</taxon>
        <taxon>Pezizomycotina</taxon>
        <taxon>Sordariomycetes</taxon>
        <taxon>Hypocreomycetidae</taxon>
        <taxon>Glomerellales</taxon>
        <taxon>Glomerellaceae</taxon>
        <taxon>Colletotrichum</taxon>
        <taxon>Colletotrichum orchidearum species complex</taxon>
    </lineage>
</organism>